<dbReference type="Pfam" id="PF00012">
    <property type="entry name" value="HSP70"/>
    <property type="match status" value="1"/>
</dbReference>
<keyword evidence="2" id="KW-0067">ATP-binding</keyword>
<dbReference type="FunFam" id="3.90.640.10:FF:000004">
    <property type="entry name" value="Heat shock 70 kDa protein 4"/>
    <property type="match status" value="1"/>
</dbReference>
<reference evidence="8" key="1">
    <citation type="submission" date="2013-09" db="EMBL/GenBank/DDBJ databases">
        <title>Corchorus olitorius genome sequencing.</title>
        <authorList>
            <person name="Alam M."/>
            <person name="Haque M.S."/>
            <person name="Islam M.S."/>
            <person name="Emdad E.M."/>
            <person name="Islam M.M."/>
            <person name="Ahmed B."/>
            <person name="Halim A."/>
            <person name="Hossen Q.M.M."/>
            <person name="Hossain M.Z."/>
            <person name="Ahmed R."/>
            <person name="Khan M.M."/>
            <person name="Islam R."/>
            <person name="Rashid M.M."/>
            <person name="Khan S.A."/>
            <person name="Rahman M.S."/>
            <person name="Alam M."/>
            <person name="Yahiya A.S."/>
            <person name="Khan M.S."/>
            <person name="Azam M.S."/>
            <person name="Haque T."/>
            <person name="Lashkar M.Z.H."/>
            <person name="Akhand A.I."/>
            <person name="Morshed G."/>
            <person name="Roy S."/>
            <person name="Uddin K.S."/>
            <person name="Rabeya T."/>
            <person name="Hossain A.S."/>
            <person name="Chowdhury A."/>
            <person name="Snigdha A.R."/>
            <person name="Mortoza M.S."/>
            <person name="Matin S.A."/>
            <person name="Hoque S.M.E."/>
            <person name="Islam M.K."/>
            <person name="Roy D.K."/>
            <person name="Haider R."/>
            <person name="Moosa M.M."/>
            <person name="Elias S.M."/>
            <person name="Hasan A.M."/>
            <person name="Jahan S."/>
            <person name="Shafiuddin M."/>
            <person name="Mahmood N."/>
            <person name="Shommy N.S."/>
        </authorList>
    </citation>
    <scope>NUCLEOTIDE SEQUENCE [LARGE SCALE GENOMIC DNA]</scope>
    <source>
        <strain evidence="8">cv. O-4</strain>
    </source>
</reference>
<dbReference type="Gene3D" id="3.90.640.10">
    <property type="entry name" value="Actin, Chain A, domain 4"/>
    <property type="match status" value="1"/>
</dbReference>
<dbReference type="CDD" id="cd24095">
    <property type="entry name" value="ASKHA_NBD_HSP70_AtHsp70-14-like"/>
    <property type="match status" value="1"/>
</dbReference>
<dbReference type="OrthoDB" id="434160at2759"/>
<dbReference type="InterPro" id="IPR029048">
    <property type="entry name" value="HSP70_C_sf"/>
</dbReference>
<dbReference type="InterPro" id="IPR029047">
    <property type="entry name" value="HSP70_peptide-bd_sf"/>
</dbReference>
<dbReference type="SUPFAM" id="SSF100920">
    <property type="entry name" value="Heat shock protein 70kD (HSP70), peptide-binding domain"/>
    <property type="match status" value="1"/>
</dbReference>
<protein>
    <recommendedName>
        <fullName evidence="6">F-box domain-containing protein</fullName>
    </recommendedName>
</protein>
<evidence type="ECO:0000313" key="8">
    <source>
        <dbReference type="Proteomes" id="UP000187203"/>
    </source>
</evidence>
<dbReference type="Gene3D" id="3.30.30.30">
    <property type="match status" value="1"/>
</dbReference>
<dbReference type="Gene3D" id="2.60.34.10">
    <property type="entry name" value="Substrate Binding Domain Of DNAk, Chain A, domain 1"/>
    <property type="match status" value="1"/>
</dbReference>
<accession>A0A1R3H3F9</accession>
<dbReference type="PANTHER" id="PTHR45639:SF15">
    <property type="entry name" value="HEAT SHOCK 70 KDA PROTEIN 16"/>
    <property type="match status" value="1"/>
</dbReference>
<dbReference type="CDD" id="cd22157">
    <property type="entry name" value="F-box_AtFBW1-like"/>
    <property type="match status" value="1"/>
</dbReference>
<feature type="region of interest" description="Disordered" evidence="5">
    <location>
        <begin position="757"/>
        <end position="806"/>
    </location>
</feature>
<comment type="similarity">
    <text evidence="4">Belongs to the heat shock protein 70 (TC 1.A.33) family. HSP110/SSE subfamily.</text>
</comment>
<dbReference type="GO" id="GO:0140662">
    <property type="term" value="F:ATP-dependent protein folding chaperone"/>
    <property type="evidence" value="ECO:0007669"/>
    <property type="project" value="InterPro"/>
</dbReference>
<evidence type="ECO:0000313" key="7">
    <source>
        <dbReference type="EMBL" id="OMO64883.1"/>
    </source>
</evidence>
<dbReference type="NCBIfam" id="TIGR01640">
    <property type="entry name" value="F_box_assoc_1"/>
    <property type="match status" value="1"/>
</dbReference>
<dbReference type="PRINTS" id="PR00301">
    <property type="entry name" value="HEATSHOCK70"/>
</dbReference>
<dbReference type="EMBL" id="AWUE01020871">
    <property type="protein sequence ID" value="OMO64883.1"/>
    <property type="molecule type" value="Genomic_DNA"/>
</dbReference>
<evidence type="ECO:0000256" key="1">
    <source>
        <dbReference type="ARBA" id="ARBA00022741"/>
    </source>
</evidence>
<feature type="region of interest" description="Disordered" evidence="5">
    <location>
        <begin position="1009"/>
        <end position="1037"/>
    </location>
</feature>
<evidence type="ECO:0000256" key="5">
    <source>
        <dbReference type="SAM" id="MobiDB-lite"/>
    </source>
</evidence>
<dbReference type="PANTHER" id="PTHR45639">
    <property type="entry name" value="HSC70CB, ISOFORM G-RELATED"/>
    <property type="match status" value="1"/>
</dbReference>
<dbReference type="STRING" id="93759.A0A1R3H3F9"/>
<dbReference type="Proteomes" id="UP000187203">
    <property type="component" value="Unassembled WGS sequence"/>
</dbReference>
<evidence type="ECO:0000256" key="4">
    <source>
        <dbReference type="ARBA" id="ARBA00061090"/>
    </source>
</evidence>
<dbReference type="SUPFAM" id="SSF100934">
    <property type="entry name" value="Heat shock protein 70kD (HSP70), C-terminal subdomain"/>
    <property type="match status" value="1"/>
</dbReference>
<feature type="domain" description="F-box" evidence="6">
    <location>
        <begin position="10"/>
        <end position="60"/>
    </location>
</feature>
<comment type="caution">
    <text evidence="7">The sequence shown here is derived from an EMBL/GenBank/DDBJ whole genome shotgun (WGS) entry which is preliminary data.</text>
</comment>
<dbReference type="GO" id="GO:0005829">
    <property type="term" value="C:cytosol"/>
    <property type="evidence" value="ECO:0007669"/>
    <property type="project" value="TreeGrafter"/>
</dbReference>
<evidence type="ECO:0000259" key="6">
    <source>
        <dbReference type="PROSITE" id="PS50181"/>
    </source>
</evidence>
<name>A0A1R3H3F9_9ROSI</name>
<dbReference type="FunFam" id="1.20.1270.10:FF:000002">
    <property type="entry name" value="Heat shock 70 kDa protein 4"/>
    <property type="match status" value="1"/>
</dbReference>
<dbReference type="InterPro" id="IPR043129">
    <property type="entry name" value="ATPase_NBD"/>
</dbReference>
<dbReference type="InterPro" id="IPR013187">
    <property type="entry name" value="F-box-assoc_dom_typ3"/>
</dbReference>
<keyword evidence="1" id="KW-0547">Nucleotide-binding</keyword>
<dbReference type="SUPFAM" id="SSF53067">
    <property type="entry name" value="Actin-like ATPase domain"/>
    <property type="match status" value="2"/>
</dbReference>
<dbReference type="GO" id="GO:0005524">
    <property type="term" value="F:ATP binding"/>
    <property type="evidence" value="ECO:0007669"/>
    <property type="project" value="UniProtKB-KW"/>
</dbReference>
<dbReference type="InterPro" id="IPR036047">
    <property type="entry name" value="F-box-like_dom_sf"/>
</dbReference>
<dbReference type="AlphaFoldDB" id="A0A1R3H3F9"/>
<dbReference type="Pfam" id="PF00646">
    <property type="entry name" value="F-box"/>
    <property type="match status" value="1"/>
</dbReference>
<dbReference type="SMART" id="SM00256">
    <property type="entry name" value="FBOX"/>
    <property type="match status" value="1"/>
</dbReference>
<dbReference type="SUPFAM" id="SSF81383">
    <property type="entry name" value="F-box domain"/>
    <property type="match status" value="1"/>
</dbReference>
<dbReference type="Gene3D" id="3.30.420.40">
    <property type="match status" value="2"/>
</dbReference>
<keyword evidence="3" id="KW-0143">Chaperone</keyword>
<feature type="compositionally biased region" description="Basic and acidic residues" evidence="5">
    <location>
        <begin position="776"/>
        <end position="789"/>
    </location>
</feature>
<proteinExistence type="inferred from homology"/>
<dbReference type="InterPro" id="IPR001810">
    <property type="entry name" value="F-box_dom"/>
</dbReference>
<dbReference type="PROSITE" id="PS50181">
    <property type="entry name" value="FBOX"/>
    <property type="match status" value="1"/>
</dbReference>
<dbReference type="FunFam" id="3.30.30.30:FF:000002">
    <property type="entry name" value="Heat shock 70 kDa protein 4"/>
    <property type="match status" value="1"/>
</dbReference>
<feature type="compositionally biased region" description="Basic and acidic residues" evidence="5">
    <location>
        <begin position="1018"/>
        <end position="1030"/>
    </location>
</feature>
<dbReference type="GO" id="GO:0005634">
    <property type="term" value="C:nucleus"/>
    <property type="evidence" value="ECO:0007669"/>
    <property type="project" value="TreeGrafter"/>
</dbReference>
<dbReference type="InterPro" id="IPR013126">
    <property type="entry name" value="Hsp_70_fam"/>
</dbReference>
<gene>
    <name evidence="7" type="ORF">COLO4_31759</name>
</gene>
<dbReference type="Gene3D" id="1.20.1270.10">
    <property type="match status" value="1"/>
</dbReference>
<sequence>MESARKRMKKAHNNYLPNEIIAQILASLPVKSILRFKCVSKQWGSTIIDQHFIDQHLSNQRKKEPQILFASYTANRSSWIDLGSKRVIITNSSNNYGDFKAVLKHDLRKTTIRNLLSDQYTRLYSCDGVCCLYGKETILLCNPNTIEFRCFSVYGEGERTDYYHIVGIGRDAVTQEFKILRLFDWKLEGEGPPNEYEILTLGPEAEISWRKLNGIYNMLRVQRPIYTNGALYWLDIGLGVAKFIRFFVLDAGNSEIKAEAIVERYEILKALVNAVAKQRGIDVLLNDESKRETPAVVSFGEKQRFMGSAGAASATMHPKSTILQVKKLIGRKFSEPDLEKELKLFPFETFEGPDGGILIRLQYMGEAHVFTPVQILGMLLSHLKQIAEKSLEMSVSDCVIGIPSYFTDGQRRAYLDAAMIAGLNPLRLLHDCTATALGYGIYKTDLSDSGPIYTVFVDIGHCDTQVCIASFETGQMKIISHAFDSRLGGRDFDEVLFNHFASQFREQYNIDVYSNIKASIRLRASCEKLKKVLSANAEAQLNIECLMDEKDVRGFIKREEFENLSSGLLERISVPCHKALADSGLTLDKINSVELVGSGSRIPAITRILASIFNREPSRTINASECVARGCALQCAMLSPIFRVREYEVQDSFPFSIGFASDKGSICTLSNGVLFPKGHPFPSVKILTLHRTNTFHMEAFYANPNELPSGLSPHINTFTIGPIPSHTNMAKVRVRVKLNLHGIVILDSAALLMEDHMDDSETSNDPHLTSEEVEDKCDRMSSAENHAETGNHAQTESPLPSGGGAARKGRFVKRLEIPISESISGGMKRAELAKAEEKERWLVQQDLKMEQTKEKKNALESYVYEMRDKILNTYRSFANVSEREEISRKLQQTEDWLYEDGMDESESVYVDKLDDLRELVDPIEKRYKDEEARAQATRDLLKCIADYRMAAGSLSSIKKDAVNDECNKAERWLQEKSQQQDSLPKDVDPMVWSSDIKRKAEALEATCKYMIRSNSSPPRRDDMNDSDQSKSDSMQVD</sequence>
<dbReference type="InterPro" id="IPR017451">
    <property type="entry name" value="F-box-assoc_interact_dom"/>
</dbReference>
<dbReference type="Gene3D" id="1.20.1280.50">
    <property type="match status" value="1"/>
</dbReference>
<evidence type="ECO:0000256" key="3">
    <source>
        <dbReference type="ARBA" id="ARBA00023186"/>
    </source>
</evidence>
<keyword evidence="8" id="KW-1185">Reference proteome</keyword>
<dbReference type="Pfam" id="PF08268">
    <property type="entry name" value="FBA_3"/>
    <property type="match status" value="1"/>
</dbReference>
<evidence type="ECO:0000256" key="2">
    <source>
        <dbReference type="ARBA" id="ARBA00022840"/>
    </source>
</evidence>
<organism evidence="7 8">
    <name type="scientific">Corchorus olitorius</name>
    <dbReference type="NCBI Taxonomy" id="93759"/>
    <lineage>
        <taxon>Eukaryota</taxon>
        <taxon>Viridiplantae</taxon>
        <taxon>Streptophyta</taxon>
        <taxon>Embryophyta</taxon>
        <taxon>Tracheophyta</taxon>
        <taxon>Spermatophyta</taxon>
        <taxon>Magnoliopsida</taxon>
        <taxon>eudicotyledons</taxon>
        <taxon>Gunneridae</taxon>
        <taxon>Pentapetalae</taxon>
        <taxon>rosids</taxon>
        <taxon>malvids</taxon>
        <taxon>Malvales</taxon>
        <taxon>Malvaceae</taxon>
        <taxon>Grewioideae</taxon>
        <taxon>Apeibeae</taxon>
        <taxon>Corchorus</taxon>
    </lineage>
</organism>